<dbReference type="Proteomes" id="UP000077266">
    <property type="component" value="Unassembled WGS sequence"/>
</dbReference>
<accession>A0A165CHB5</accession>
<dbReference type="PROSITE" id="PS50181">
    <property type="entry name" value="FBOX"/>
    <property type="match status" value="1"/>
</dbReference>
<gene>
    <name evidence="2" type="ORF">EXIGLDRAFT_729677</name>
</gene>
<protein>
    <recommendedName>
        <fullName evidence="1">F-box domain-containing protein</fullName>
    </recommendedName>
</protein>
<dbReference type="Pfam" id="PF12937">
    <property type="entry name" value="F-box-like"/>
    <property type="match status" value="1"/>
</dbReference>
<evidence type="ECO:0000313" key="2">
    <source>
        <dbReference type="EMBL" id="KZV82458.1"/>
    </source>
</evidence>
<dbReference type="Gene3D" id="1.20.1280.50">
    <property type="match status" value="1"/>
</dbReference>
<feature type="domain" description="F-box" evidence="1">
    <location>
        <begin position="56"/>
        <end position="103"/>
    </location>
</feature>
<sequence>MAPDQDDELRRAVETALQLLSPGATVNSGKARPTDHTYSAVVKAISALASSYNDQEPRVNRLPLEILVKIFAQLPTYELVTATHVCKYWRATAVAQVTLWNRIVTSSHAQLVCMLERSGTMLLDVTILGPNLMQDTLTACGVEDWRVGPGGATQGAGAYVLCSVLLAHMPRVRKLCVLSPMVLPAQGSAVYSALFLTPAPQLVHFELQTFGPCTFGTESPLFDGCTPRLRYIAVYGPSLAIAALRHIHGLARLGFTNTLMDLAEDEMSALQHIPDVTLRWDSMSRSSVSWYLVHTPAELTQATQRFLPPTHDLREIAFTESSIRVVHVKTGFVREIREMETEFLRPYAFHGGSVLVQLTVDEPTWRYVCGFHPPSLHEIVDLTIILVTLETWFPEYNPFLPDYPKPPSMPLLKRLTLQRSAQATTPFRFVSAALLATWLRSHFPSRPVLVLKALVPRPDADDAYGNDALLEAVERLEYL</sequence>
<dbReference type="EMBL" id="KV426321">
    <property type="protein sequence ID" value="KZV82458.1"/>
    <property type="molecule type" value="Genomic_DNA"/>
</dbReference>
<dbReference type="AlphaFoldDB" id="A0A165CHB5"/>
<name>A0A165CHB5_EXIGL</name>
<evidence type="ECO:0000259" key="1">
    <source>
        <dbReference type="PROSITE" id="PS50181"/>
    </source>
</evidence>
<dbReference type="InterPro" id="IPR036047">
    <property type="entry name" value="F-box-like_dom_sf"/>
</dbReference>
<evidence type="ECO:0000313" key="3">
    <source>
        <dbReference type="Proteomes" id="UP000077266"/>
    </source>
</evidence>
<keyword evidence="3" id="KW-1185">Reference proteome</keyword>
<dbReference type="InterPro" id="IPR001810">
    <property type="entry name" value="F-box_dom"/>
</dbReference>
<dbReference type="SMART" id="SM00256">
    <property type="entry name" value="FBOX"/>
    <property type="match status" value="1"/>
</dbReference>
<proteinExistence type="predicted"/>
<dbReference type="SUPFAM" id="SSF81383">
    <property type="entry name" value="F-box domain"/>
    <property type="match status" value="1"/>
</dbReference>
<reference evidence="2 3" key="1">
    <citation type="journal article" date="2016" name="Mol. Biol. Evol.">
        <title>Comparative Genomics of Early-Diverging Mushroom-Forming Fungi Provides Insights into the Origins of Lignocellulose Decay Capabilities.</title>
        <authorList>
            <person name="Nagy L.G."/>
            <person name="Riley R."/>
            <person name="Tritt A."/>
            <person name="Adam C."/>
            <person name="Daum C."/>
            <person name="Floudas D."/>
            <person name="Sun H."/>
            <person name="Yadav J.S."/>
            <person name="Pangilinan J."/>
            <person name="Larsson K.H."/>
            <person name="Matsuura K."/>
            <person name="Barry K."/>
            <person name="Labutti K."/>
            <person name="Kuo R."/>
            <person name="Ohm R.A."/>
            <person name="Bhattacharya S.S."/>
            <person name="Shirouzu T."/>
            <person name="Yoshinaga Y."/>
            <person name="Martin F.M."/>
            <person name="Grigoriev I.V."/>
            <person name="Hibbett D.S."/>
        </authorList>
    </citation>
    <scope>NUCLEOTIDE SEQUENCE [LARGE SCALE GENOMIC DNA]</scope>
    <source>
        <strain evidence="2 3">HHB12029</strain>
    </source>
</reference>
<dbReference type="STRING" id="1314781.A0A165CHB5"/>
<dbReference type="OrthoDB" id="3181259at2759"/>
<dbReference type="InParanoid" id="A0A165CHB5"/>
<organism evidence="2 3">
    <name type="scientific">Exidia glandulosa HHB12029</name>
    <dbReference type="NCBI Taxonomy" id="1314781"/>
    <lineage>
        <taxon>Eukaryota</taxon>
        <taxon>Fungi</taxon>
        <taxon>Dikarya</taxon>
        <taxon>Basidiomycota</taxon>
        <taxon>Agaricomycotina</taxon>
        <taxon>Agaricomycetes</taxon>
        <taxon>Auriculariales</taxon>
        <taxon>Exidiaceae</taxon>
        <taxon>Exidia</taxon>
    </lineage>
</organism>